<dbReference type="PANTHER" id="PTHR48111">
    <property type="entry name" value="REGULATOR OF RPOS"/>
    <property type="match status" value="1"/>
</dbReference>
<dbReference type="RefSeq" id="WP_011400304.1">
    <property type="nucleotide sequence ID" value="NC_007645.1"/>
</dbReference>
<feature type="modified residue" description="4-aspartylphosphate" evidence="6">
    <location>
        <position position="51"/>
    </location>
</feature>
<evidence type="ECO:0000259" key="9">
    <source>
        <dbReference type="PROSITE" id="PS51755"/>
    </source>
</evidence>
<evidence type="ECO:0000256" key="7">
    <source>
        <dbReference type="PROSITE-ProRule" id="PRU01091"/>
    </source>
</evidence>
<evidence type="ECO:0000256" key="2">
    <source>
        <dbReference type="ARBA" id="ARBA00023012"/>
    </source>
</evidence>
<dbReference type="PANTHER" id="PTHR48111:SF67">
    <property type="entry name" value="TRANSCRIPTIONAL REGULATORY PROTEIN TCTD"/>
    <property type="match status" value="1"/>
</dbReference>
<dbReference type="InterPro" id="IPR016032">
    <property type="entry name" value="Sig_transdc_resp-reg_C-effctor"/>
</dbReference>
<evidence type="ECO:0000256" key="4">
    <source>
        <dbReference type="ARBA" id="ARBA00023125"/>
    </source>
</evidence>
<dbReference type="InterPro" id="IPR039420">
    <property type="entry name" value="WalR-like"/>
</dbReference>
<dbReference type="PROSITE" id="PS51755">
    <property type="entry name" value="OMPR_PHOB"/>
    <property type="match status" value="1"/>
</dbReference>
<dbReference type="Proteomes" id="UP000000238">
    <property type="component" value="Chromosome"/>
</dbReference>
<dbReference type="InterPro" id="IPR001867">
    <property type="entry name" value="OmpR/PhoB-type_DNA-bd"/>
</dbReference>
<dbReference type="GO" id="GO:0000976">
    <property type="term" value="F:transcription cis-regulatory region binding"/>
    <property type="evidence" value="ECO:0007669"/>
    <property type="project" value="TreeGrafter"/>
</dbReference>
<dbReference type="STRING" id="349521.HCH_06618"/>
<evidence type="ECO:0000256" key="3">
    <source>
        <dbReference type="ARBA" id="ARBA00023015"/>
    </source>
</evidence>
<dbReference type="Gene3D" id="6.10.250.690">
    <property type="match status" value="1"/>
</dbReference>
<dbReference type="GO" id="GO:0006355">
    <property type="term" value="P:regulation of DNA-templated transcription"/>
    <property type="evidence" value="ECO:0007669"/>
    <property type="project" value="InterPro"/>
</dbReference>
<dbReference type="PROSITE" id="PS50110">
    <property type="entry name" value="RESPONSE_REGULATORY"/>
    <property type="match status" value="1"/>
</dbReference>
<evidence type="ECO:0000313" key="10">
    <source>
        <dbReference type="EMBL" id="ABC33252.1"/>
    </source>
</evidence>
<keyword evidence="4 7" id="KW-0238">DNA-binding</keyword>
<dbReference type="AlphaFoldDB" id="Q2S7X2"/>
<keyword evidence="11" id="KW-1185">Reference proteome</keyword>
<dbReference type="EMBL" id="CP000155">
    <property type="protein sequence ID" value="ABC33252.1"/>
    <property type="molecule type" value="Genomic_DNA"/>
</dbReference>
<dbReference type="CDD" id="cd00383">
    <property type="entry name" value="trans_reg_C"/>
    <property type="match status" value="1"/>
</dbReference>
<feature type="DNA-binding region" description="OmpR/PhoB-type" evidence="7">
    <location>
        <begin position="124"/>
        <end position="218"/>
    </location>
</feature>
<dbReference type="InterPro" id="IPR011006">
    <property type="entry name" value="CheY-like_superfamily"/>
</dbReference>
<gene>
    <name evidence="10" type="ordered locus">HCH_06618</name>
</gene>
<dbReference type="SUPFAM" id="SSF52172">
    <property type="entry name" value="CheY-like"/>
    <property type="match status" value="1"/>
</dbReference>
<dbReference type="SMART" id="SM00862">
    <property type="entry name" value="Trans_reg_C"/>
    <property type="match status" value="1"/>
</dbReference>
<dbReference type="Pfam" id="PF00072">
    <property type="entry name" value="Response_reg"/>
    <property type="match status" value="1"/>
</dbReference>
<reference evidence="10 11" key="1">
    <citation type="journal article" date="2005" name="Nucleic Acids Res.">
        <title>Genomic blueprint of Hahella chejuensis, a marine microbe producing an algicidal agent.</title>
        <authorList>
            <person name="Jeong H."/>
            <person name="Yim J.H."/>
            <person name="Lee C."/>
            <person name="Choi S.-H."/>
            <person name="Park Y.K."/>
            <person name="Yoon S.H."/>
            <person name="Hur C.-G."/>
            <person name="Kang H.-Y."/>
            <person name="Kim D."/>
            <person name="Lee H.H."/>
            <person name="Park K.H."/>
            <person name="Park S.-H."/>
            <person name="Park H.-S."/>
            <person name="Lee H.K."/>
            <person name="Oh T.K."/>
            <person name="Kim J.F."/>
        </authorList>
    </citation>
    <scope>NUCLEOTIDE SEQUENCE [LARGE SCALE GENOMIC DNA]</scope>
    <source>
        <strain evidence="10 11">KCTC 2396</strain>
    </source>
</reference>
<evidence type="ECO:0000256" key="1">
    <source>
        <dbReference type="ARBA" id="ARBA00022553"/>
    </source>
</evidence>
<dbReference type="InterPro" id="IPR001789">
    <property type="entry name" value="Sig_transdc_resp-reg_receiver"/>
</dbReference>
<dbReference type="SUPFAM" id="SSF46894">
    <property type="entry name" value="C-terminal effector domain of the bipartite response regulators"/>
    <property type="match status" value="1"/>
</dbReference>
<dbReference type="InterPro" id="IPR036388">
    <property type="entry name" value="WH-like_DNA-bd_sf"/>
</dbReference>
<keyword evidence="1 6" id="KW-0597">Phosphoprotein</keyword>
<protein>
    <submittedName>
        <fullName evidence="10">Response regulator consisting of a CheY-like receiver domain and a winged-helix DNA-binding domain</fullName>
    </submittedName>
</protein>
<feature type="domain" description="OmpR/PhoB-type" evidence="9">
    <location>
        <begin position="124"/>
        <end position="218"/>
    </location>
</feature>
<dbReference type="HOGENOM" id="CLU_000445_30_1_6"/>
<dbReference type="OrthoDB" id="9802426at2"/>
<dbReference type="SMART" id="SM00448">
    <property type="entry name" value="REC"/>
    <property type="match status" value="1"/>
</dbReference>
<dbReference type="GO" id="GO:0032993">
    <property type="term" value="C:protein-DNA complex"/>
    <property type="evidence" value="ECO:0007669"/>
    <property type="project" value="TreeGrafter"/>
</dbReference>
<keyword evidence="2" id="KW-0902">Two-component regulatory system</keyword>
<keyword evidence="5" id="KW-0804">Transcription</keyword>
<proteinExistence type="predicted"/>
<name>Q2S7X2_HAHCH</name>
<dbReference type="Gene3D" id="1.10.10.10">
    <property type="entry name" value="Winged helix-like DNA-binding domain superfamily/Winged helix DNA-binding domain"/>
    <property type="match status" value="1"/>
</dbReference>
<evidence type="ECO:0000256" key="6">
    <source>
        <dbReference type="PROSITE-ProRule" id="PRU00169"/>
    </source>
</evidence>
<dbReference type="GO" id="GO:0000156">
    <property type="term" value="F:phosphorelay response regulator activity"/>
    <property type="evidence" value="ECO:0007669"/>
    <property type="project" value="TreeGrafter"/>
</dbReference>
<keyword evidence="3" id="KW-0805">Transcription regulation</keyword>
<dbReference type="FunFam" id="3.40.50.2300:FF:000002">
    <property type="entry name" value="DNA-binding response regulator PhoP"/>
    <property type="match status" value="1"/>
</dbReference>
<feature type="domain" description="Response regulatory" evidence="8">
    <location>
        <begin position="2"/>
        <end position="116"/>
    </location>
</feature>
<dbReference type="KEGG" id="hch:HCH_06618"/>
<evidence type="ECO:0000259" key="8">
    <source>
        <dbReference type="PROSITE" id="PS50110"/>
    </source>
</evidence>
<dbReference type="GO" id="GO:0005829">
    <property type="term" value="C:cytosol"/>
    <property type="evidence" value="ECO:0007669"/>
    <property type="project" value="TreeGrafter"/>
</dbReference>
<sequence>MRILLVEDDELLADGIQTSLSQQANTVDWVASGEAALHALKLEQFHLVILDLGLPDIDGLTVLKRLRDRGDEIPVLILSARDQVQDRVKGLDAGADDYLLKPFDVSELKARLRALSRRGSGNAHPEIQLANIRILPSSYQVYKSAEEVRLSRREYALLYELASHRGRVLSKDQLEELVYGWSDDVSSNTMEVHIHNLRKKLNPDLIKTVRGMGYMIEKE</sequence>
<organism evidence="10 11">
    <name type="scientific">Hahella chejuensis (strain KCTC 2396)</name>
    <dbReference type="NCBI Taxonomy" id="349521"/>
    <lineage>
        <taxon>Bacteria</taxon>
        <taxon>Pseudomonadati</taxon>
        <taxon>Pseudomonadota</taxon>
        <taxon>Gammaproteobacteria</taxon>
        <taxon>Oceanospirillales</taxon>
        <taxon>Hahellaceae</taxon>
        <taxon>Hahella</taxon>
    </lineage>
</organism>
<evidence type="ECO:0000256" key="5">
    <source>
        <dbReference type="ARBA" id="ARBA00023163"/>
    </source>
</evidence>
<dbReference type="Gene3D" id="3.40.50.2300">
    <property type="match status" value="1"/>
</dbReference>
<dbReference type="Pfam" id="PF00486">
    <property type="entry name" value="Trans_reg_C"/>
    <property type="match status" value="1"/>
</dbReference>
<evidence type="ECO:0000313" key="11">
    <source>
        <dbReference type="Proteomes" id="UP000000238"/>
    </source>
</evidence>
<accession>Q2S7X2</accession>
<dbReference type="CDD" id="cd17624">
    <property type="entry name" value="REC_OmpR_PmrA-like"/>
    <property type="match status" value="1"/>
</dbReference>
<dbReference type="eggNOG" id="COG0745">
    <property type="taxonomic scope" value="Bacteria"/>
</dbReference>